<dbReference type="RefSeq" id="WP_317546307.1">
    <property type="nucleotide sequence ID" value="NZ_JAWLKB010000067.1"/>
</dbReference>
<dbReference type="EMBL" id="JAWLKB010000067">
    <property type="protein sequence ID" value="MDV6271682.1"/>
    <property type="molecule type" value="Genomic_DNA"/>
</dbReference>
<evidence type="ECO:0000256" key="1">
    <source>
        <dbReference type="SAM" id="Phobius"/>
    </source>
</evidence>
<keyword evidence="3" id="KW-1185">Reference proteome</keyword>
<sequence>KATRRVRETTIRAGVAGIAGGFALATIFLAFTPYLAGVSCGVFLAVVSAVALAILCAPEIRREAKTRRMRD</sequence>
<keyword evidence="1" id="KW-1133">Transmembrane helix</keyword>
<evidence type="ECO:0000313" key="3">
    <source>
        <dbReference type="Proteomes" id="UP001185927"/>
    </source>
</evidence>
<accession>A0ABU4C5A9</accession>
<keyword evidence="1" id="KW-0472">Membrane</keyword>
<evidence type="ECO:0000313" key="2">
    <source>
        <dbReference type="EMBL" id="MDV6271682.1"/>
    </source>
</evidence>
<gene>
    <name evidence="2" type="ORF">R3Q16_34395</name>
</gene>
<reference evidence="2 3" key="1">
    <citation type="submission" date="2023-10" db="EMBL/GenBank/DDBJ databases">
        <title>Development of a sustainable strategy for remediation of hydrocarbon-contaminated territories based on the waste exchange concept.</title>
        <authorList>
            <person name="Krivoruchko A."/>
        </authorList>
    </citation>
    <scope>NUCLEOTIDE SEQUENCE [LARGE SCALE GENOMIC DNA]</scope>
    <source>
        <strain evidence="2 3">IEGM 1203</strain>
    </source>
</reference>
<keyword evidence="1" id="KW-0812">Transmembrane</keyword>
<organism evidence="2 3">
    <name type="scientific">Rhodococcus globerulus</name>
    <dbReference type="NCBI Taxonomy" id="33008"/>
    <lineage>
        <taxon>Bacteria</taxon>
        <taxon>Bacillati</taxon>
        <taxon>Actinomycetota</taxon>
        <taxon>Actinomycetes</taxon>
        <taxon>Mycobacteriales</taxon>
        <taxon>Nocardiaceae</taxon>
        <taxon>Rhodococcus</taxon>
    </lineage>
</organism>
<feature type="non-terminal residue" evidence="2">
    <location>
        <position position="1"/>
    </location>
</feature>
<comment type="caution">
    <text evidence="2">The sequence shown here is derived from an EMBL/GenBank/DDBJ whole genome shotgun (WGS) entry which is preliminary data.</text>
</comment>
<proteinExistence type="predicted"/>
<feature type="transmembrane region" description="Helical" evidence="1">
    <location>
        <begin position="12"/>
        <end position="36"/>
    </location>
</feature>
<dbReference type="Proteomes" id="UP001185927">
    <property type="component" value="Unassembled WGS sequence"/>
</dbReference>
<protein>
    <submittedName>
        <fullName evidence="2">Uncharacterized protein</fullName>
    </submittedName>
</protein>
<name>A0ABU4C5A9_RHOGO</name>
<feature type="transmembrane region" description="Helical" evidence="1">
    <location>
        <begin position="42"/>
        <end position="60"/>
    </location>
</feature>